<dbReference type="Proteomes" id="UP000076502">
    <property type="component" value="Unassembled WGS sequence"/>
</dbReference>
<dbReference type="AlphaFoldDB" id="A0A154P4K7"/>
<sequence>IFTHPISRLLSTFHNTLLKLRPGPGKKRPNQVPSLLQMIRSDYLNLGQVLLHGYFQVRNRKTRQNFFLL</sequence>
<feature type="non-terminal residue" evidence="1">
    <location>
        <position position="1"/>
    </location>
</feature>
<organism evidence="1 2">
    <name type="scientific">Dufourea novaeangliae</name>
    <name type="common">Sweat bee</name>
    <dbReference type="NCBI Taxonomy" id="178035"/>
    <lineage>
        <taxon>Eukaryota</taxon>
        <taxon>Metazoa</taxon>
        <taxon>Ecdysozoa</taxon>
        <taxon>Arthropoda</taxon>
        <taxon>Hexapoda</taxon>
        <taxon>Insecta</taxon>
        <taxon>Pterygota</taxon>
        <taxon>Neoptera</taxon>
        <taxon>Endopterygota</taxon>
        <taxon>Hymenoptera</taxon>
        <taxon>Apocrita</taxon>
        <taxon>Aculeata</taxon>
        <taxon>Apoidea</taxon>
        <taxon>Anthophila</taxon>
        <taxon>Halictidae</taxon>
        <taxon>Rophitinae</taxon>
        <taxon>Dufourea</taxon>
    </lineage>
</organism>
<proteinExistence type="predicted"/>
<keyword evidence="2" id="KW-1185">Reference proteome</keyword>
<gene>
    <name evidence="1" type="ORF">WN55_07535</name>
</gene>
<name>A0A154P4K7_DUFNO</name>
<protein>
    <submittedName>
        <fullName evidence="1">Uncharacterized protein</fullName>
    </submittedName>
</protein>
<evidence type="ECO:0000313" key="2">
    <source>
        <dbReference type="Proteomes" id="UP000076502"/>
    </source>
</evidence>
<dbReference type="EMBL" id="KQ434812">
    <property type="protein sequence ID" value="KZC06762.1"/>
    <property type="molecule type" value="Genomic_DNA"/>
</dbReference>
<reference evidence="1 2" key="1">
    <citation type="submission" date="2015-07" db="EMBL/GenBank/DDBJ databases">
        <title>The genome of Dufourea novaeangliae.</title>
        <authorList>
            <person name="Pan H."/>
            <person name="Kapheim K."/>
        </authorList>
    </citation>
    <scope>NUCLEOTIDE SEQUENCE [LARGE SCALE GENOMIC DNA]</scope>
    <source>
        <strain evidence="1">0120121106</strain>
        <tissue evidence="1">Whole body</tissue>
    </source>
</reference>
<evidence type="ECO:0000313" key="1">
    <source>
        <dbReference type="EMBL" id="KZC06762.1"/>
    </source>
</evidence>
<accession>A0A154P4K7</accession>